<dbReference type="Proteomes" id="UP000515292">
    <property type="component" value="Chromosome"/>
</dbReference>
<organism evidence="1 2">
    <name type="scientific">Sandaracinobacteroides saxicola</name>
    <dbReference type="NCBI Taxonomy" id="2759707"/>
    <lineage>
        <taxon>Bacteria</taxon>
        <taxon>Pseudomonadati</taxon>
        <taxon>Pseudomonadota</taxon>
        <taxon>Alphaproteobacteria</taxon>
        <taxon>Sphingomonadales</taxon>
        <taxon>Sphingosinicellaceae</taxon>
        <taxon>Sandaracinobacteroides</taxon>
    </lineage>
</organism>
<dbReference type="KEGG" id="sand:H3309_00930"/>
<name>A0A7G5IIC2_9SPHN</name>
<proteinExistence type="predicted"/>
<protein>
    <submittedName>
        <fullName evidence="1">Uncharacterized protein</fullName>
    </submittedName>
</protein>
<accession>A0A7G5IIC2</accession>
<keyword evidence="2" id="KW-1185">Reference proteome</keyword>
<sequence length="133" mass="14426">MLTPLTTLLTSPQVAPHLPRALIVRAARQWVLIARAGRNPRPALATLLGPRGAAAFACLMESLVVAWPDPFTTYPPCATTESPDERTLLTLLTLAGDDPAFHTHLADLLPAADRTRLHRLATRTTAELTTRFA</sequence>
<dbReference type="RefSeq" id="WP_182296647.1">
    <property type="nucleotide sequence ID" value="NZ_CP059851.1"/>
</dbReference>
<evidence type="ECO:0000313" key="1">
    <source>
        <dbReference type="EMBL" id="QMW23114.1"/>
    </source>
</evidence>
<dbReference type="AlphaFoldDB" id="A0A7G5IIC2"/>
<evidence type="ECO:0000313" key="2">
    <source>
        <dbReference type="Proteomes" id="UP000515292"/>
    </source>
</evidence>
<reference evidence="1 2" key="1">
    <citation type="submission" date="2020-07" db="EMBL/GenBank/DDBJ databases">
        <title>Complete genome sequence for Sandaracinobacter sp. M6.</title>
        <authorList>
            <person name="Tang Y."/>
            <person name="Liu Q."/>
            <person name="Guo Z."/>
            <person name="Lei P."/>
            <person name="Huang B."/>
        </authorList>
    </citation>
    <scope>NUCLEOTIDE SEQUENCE [LARGE SCALE GENOMIC DNA]</scope>
    <source>
        <strain evidence="1 2">M6</strain>
    </source>
</reference>
<dbReference type="EMBL" id="CP059851">
    <property type="protein sequence ID" value="QMW23114.1"/>
    <property type="molecule type" value="Genomic_DNA"/>
</dbReference>
<gene>
    <name evidence="1" type="ORF">H3309_00930</name>
</gene>